<sequence length="101" mass="11465">MPNLAKNEHISENLLKCARSVPHQVGLLKLSKTQLIVLQSIKEGEEVTPSQIAERCGLSSSWASSLLKRLAEKYYLTRSCMQQLTGGVEYRYIKYNYGNEM</sequence>
<feature type="domain" description="HTH marR-type" evidence="1">
    <location>
        <begin position="30"/>
        <end position="78"/>
    </location>
</feature>
<dbReference type="EMBL" id="MAJU01000008">
    <property type="protein sequence ID" value="OCH21608.1"/>
    <property type="molecule type" value="Genomic_DNA"/>
</dbReference>
<dbReference type="AlphaFoldDB" id="A0A1B9NZT8"/>
<proteinExistence type="predicted"/>
<accession>A0A1B9NZT8</accession>
<gene>
    <name evidence="2" type="ORF">A6E04_07005</name>
</gene>
<evidence type="ECO:0000259" key="1">
    <source>
        <dbReference type="Pfam" id="PF12802"/>
    </source>
</evidence>
<protein>
    <submittedName>
        <fullName evidence="2">MarR family transcriptional regulator</fullName>
    </submittedName>
</protein>
<organism evidence="2 3">
    <name type="scientific">Aliivibrio logei</name>
    <name type="common">Vibrio logei</name>
    <dbReference type="NCBI Taxonomy" id="688"/>
    <lineage>
        <taxon>Bacteria</taxon>
        <taxon>Pseudomonadati</taxon>
        <taxon>Pseudomonadota</taxon>
        <taxon>Gammaproteobacteria</taxon>
        <taxon>Vibrionales</taxon>
        <taxon>Vibrionaceae</taxon>
        <taxon>Aliivibrio</taxon>
    </lineage>
</organism>
<dbReference type="STRING" id="688.A6E04_07005"/>
<dbReference type="RefSeq" id="WP_065610179.1">
    <property type="nucleotide sequence ID" value="NZ_CAWMPN010000008.1"/>
</dbReference>
<dbReference type="Pfam" id="PF12802">
    <property type="entry name" value="MarR_2"/>
    <property type="match status" value="1"/>
</dbReference>
<evidence type="ECO:0000313" key="2">
    <source>
        <dbReference type="EMBL" id="OCH21608.1"/>
    </source>
</evidence>
<comment type="caution">
    <text evidence="2">The sequence shown here is derived from an EMBL/GenBank/DDBJ whole genome shotgun (WGS) entry which is preliminary data.</text>
</comment>
<dbReference type="SUPFAM" id="SSF46785">
    <property type="entry name" value="Winged helix' DNA-binding domain"/>
    <property type="match status" value="1"/>
</dbReference>
<dbReference type="InterPro" id="IPR000835">
    <property type="entry name" value="HTH_MarR-typ"/>
</dbReference>
<dbReference type="InterPro" id="IPR036388">
    <property type="entry name" value="WH-like_DNA-bd_sf"/>
</dbReference>
<name>A0A1B9NZT8_ALILO</name>
<evidence type="ECO:0000313" key="3">
    <source>
        <dbReference type="Proteomes" id="UP000093523"/>
    </source>
</evidence>
<dbReference type="OrthoDB" id="5827039at2"/>
<reference evidence="2 3" key="1">
    <citation type="submission" date="2016-06" db="EMBL/GenBank/DDBJ databases">
        <authorList>
            <person name="Kjaerup R.B."/>
            <person name="Dalgaard T.S."/>
            <person name="Juul-Madsen H.R."/>
        </authorList>
    </citation>
    <scope>NUCLEOTIDE SEQUENCE [LARGE SCALE GENOMIC DNA]</scope>
    <source>
        <strain evidence="2 3">1S159</strain>
    </source>
</reference>
<dbReference type="GO" id="GO:0003700">
    <property type="term" value="F:DNA-binding transcription factor activity"/>
    <property type="evidence" value="ECO:0007669"/>
    <property type="project" value="InterPro"/>
</dbReference>
<dbReference type="InterPro" id="IPR036390">
    <property type="entry name" value="WH_DNA-bd_sf"/>
</dbReference>
<dbReference type="Gene3D" id="1.10.10.10">
    <property type="entry name" value="Winged helix-like DNA-binding domain superfamily/Winged helix DNA-binding domain"/>
    <property type="match status" value="1"/>
</dbReference>
<dbReference type="Proteomes" id="UP000093523">
    <property type="component" value="Unassembled WGS sequence"/>
</dbReference>